<proteinExistence type="predicted"/>
<keyword evidence="1" id="KW-1133">Transmembrane helix</keyword>
<keyword evidence="1" id="KW-0812">Transmembrane</keyword>
<protein>
    <submittedName>
        <fullName evidence="2">Uncharacterized protein</fullName>
    </submittedName>
</protein>
<feature type="transmembrane region" description="Helical" evidence="1">
    <location>
        <begin position="6"/>
        <end position="30"/>
    </location>
</feature>
<evidence type="ECO:0000313" key="2">
    <source>
        <dbReference type="EMBL" id="KAB1061970.1"/>
    </source>
</evidence>
<comment type="caution">
    <text evidence="2">The sequence shown here is derived from an EMBL/GenBank/DDBJ whole genome shotgun (WGS) entry which is preliminary data.</text>
</comment>
<dbReference type="EMBL" id="WACR01000013">
    <property type="protein sequence ID" value="KAB1061970.1"/>
    <property type="molecule type" value="Genomic_DNA"/>
</dbReference>
<organism evidence="2 3">
    <name type="scientific">Salibacter halophilus</name>
    <dbReference type="NCBI Taxonomy" id="1803916"/>
    <lineage>
        <taxon>Bacteria</taxon>
        <taxon>Pseudomonadati</taxon>
        <taxon>Bacteroidota</taxon>
        <taxon>Flavobacteriia</taxon>
        <taxon>Flavobacteriales</taxon>
        <taxon>Salibacteraceae</taxon>
        <taxon>Salibacter</taxon>
    </lineage>
</organism>
<dbReference type="RefSeq" id="WP_151169942.1">
    <property type="nucleotide sequence ID" value="NZ_WACR01000013.1"/>
</dbReference>
<evidence type="ECO:0000256" key="1">
    <source>
        <dbReference type="SAM" id="Phobius"/>
    </source>
</evidence>
<dbReference type="AlphaFoldDB" id="A0A6N6M3E0"/>
<reference evidence="2 3" key="1">
    <citation type="submission" date="2019-09" db="EMBL/GenBank/DDBJ databases">
        <title>Genomes of Cryomorphaceae.</title>
        <authorList>
            <person name="Bowman J.P."/>
        </authorList>
    </citation>
    <scope>NUCLEOTIDE SEQUENCE [LARGE SCALE GENOMIC DNA]</scope>
    <source>
        <strain evidence="2 3">KCTC 52047</strain>
    </source>
</reference>
<keyword evidence="3" id="KW-1185">Reference proteome</keyword>
<name>A0A6N6M3E0_9FLAO</name>
<evidence type="ECO:0000313" key="3">
    <source>
        <dbReference type="Proteomes" id="UP000435357"/>
    </source>
</evidence>
<sequence>MVKLRAVSILEVVIATSLIVLVALLAFSTFGKLTSLNSRLTRSELSFISVSYCNKSTRELENLSSDKVEVSYKNKKIHLTFEKLNPGLMKICASTTDHDLQVCNLKQLEDHEE</sequence>
<accession>A0A6N6M3E0</accession>
<keyword evidence="1" id="KW-0472">Membrane</keyword>
<dbReference type="Proteomes" id="UP000435357">
    <property type="component" value="Unassembled WGS sequence"/>
</dbReference>
<gene>
    <name evidence="2" type="ORF">F3059_12895</name>
</gene>